<evidence type="ECO:0000313" key="1">
    <source>
        <dbReference type="EMBL" id="MEU6824171.1"/>
    </source>
</evidence>
<evidence type="ECO:0000313" key="2">
    <source>
        <dbReference type="Proteomes" id="UP001551176"/>
    </source>
</evidence>
<organism evidence="1 2">
    <name type="scientific">Streptomyces atriruber</name>
    <dbReference type="NCBI Taxonomy" id="545121"/>
    <lineage>
        <taxon>Bacteria</taxon>
        <taxon>Bacillati</taxon>
        <taxon>Actinomycetota</taxon>
        <taxon>Actinomycetes</taxon>
        <taxon>Kitasatosporales</taxon>
        <taxon>Streptomycetaceae</taxon>
        <taxon>Streptomyces</taxon>
    </lineage>
</organism>
<gene>
    <name evidence="1" type="ORF">ABZ921_26370</name>
</gene>
<reference evidence="1 2" key="1">
    <citation type="submission" date="2024-06" db="EMBL/GenBank/DDBJ databases">
        <title>The Natural Products Discovery Center: Release of the First 8490 Sequenced Strains for Exploring Actinobacteria Biosynthetic Diversity.</title>
        <authorList>
            <person name="Kalkreuter E."/>
            <person name="Kautsar S.A."/>
            <person name="Yang D."/>
            <person name="Bader C.D."/>
            <person name="Teijaro C.N."/>
            <person name="Fluegel L."/>
            <person name="Davis C.M."/>
            <person name="Simpson J.R."/>
            <person name="Lauterbach L."/>
            <person name="Steele A.D."/>
            <person name="Gui C."/>
            <person name="Meng S."/>
            <person name="Li G."/>
            <person name="Viehrig K."/>
            <person name="Ye F."/>
            <person name="Su P."/>
            <person name="Kiefer A.F."/>
            <person name="Nichols A."/>
            <person name="Cepeda A.J."/>
            <person name="Yan W."/>
            <person name="Fan B."/>
            <person name="Jiang Y."/>
            <person name="Adhikari A."/>
            <person name="Zheng C.-J."/>
            <person name="Schuster L."/>
            <person name="Cowan T.M."/>
            <person name="Smanski M.J."/>
            <person name="Chevrette M.G."/>
            <person name="De Carvalho L.P.S."/>
            <person name="Shen B."/>
        </authorList>
    </citation>
    <scope>NUCLEOTIDE SEQUENCE [LARGE SCALE GENOMIC DNA]</scope>
    <source>
        <strain evidence="1 2">NPDC046838</strain>
    </source>
</reference>
<keyword evidence="2" id="KW-1185">Reference proteome</keyword>
<dbReference type="Proteomes" id="UP001551176">
    <property type="component" value="Unassembled WGS sequence"/>
</dbReference>
<name>A0ABV3BT31_9ACTN</name>
<dbReference type="RefSeq" id="WP_359353362.1">
    <property type="nucleotide sequence ID" value="NZ_JBEYXV010000014.1"/>
</dbReference>
<comment type="caution">
    <text evidence="1">The sequence shown here is derived from an EMBL/GenBank/DDBJ whole genome shotgun (WGS) entry which is preliminary data.</text>
</comment>
<protein>
    <submittedName>
        <fullName evidence="1">Uncharacterized protein</fullName>
    </submittedName>
</protein>
<dbReference type="EMBL" id="JBEYXV010000014">
    <property type="protein sequence ID" value="MEU6824171.1"/>
    <property type="molecule type" value="Genomic_DNA"/>
</dbReference>
<sequence length="140" mass="14185">MTRGATGGHPESSHPPSADLVQVVLGECSPADADTVFNVLRDHFPSDRGVDAPRQTGEPWPEVWTGGFLADHSPASVPGVLLAGSVTAGLQGGPVAVSRLHAALASAFVVTAEGTASGDQEVEVQLRLTGADRGAPPGDD</sequence>
<accession>A0ABV3BT31</accession>
<proteinExistence type="predicted"/>